<evidence type="ECO:0000313" key="1">
    <source>
        <dbReference type="EMBL" id="KAK4541224.1"/>
    </source>
</evidence>
<keyword evidence="2" id="KW-1185">Reference proteome</keyword>
<name>A0AAV9J825_9PEZI</name>
<comment type="caution">
    <text evidence="1">The sequence shown here is derived from an EMBL/GenBank/DDBJ whole genome shotgun (WGS) entry which is preliminary data.</text>
</comment>
<dbReference type="Proteomes" id="UP001324427">
    <property type="component" value="Unassembled WGS sequence"/>
</dbReference>
<organism evidence="1 2">
    <name type="scientific">Oleoguttula mirabilis</name>
    <dbReference type="NCBI Taxonomy" id="1507867"/>
    <lineage>
        <taxon>Eukaryota</taxon>
        <taxon>Fungi</taxon>
        <taxon>Dikarya</taxon>
        <taxon>Ascomycota</taxon>
        <taxon>Pezizomycotina</taxon>
        <taxon>Dothideomycetes</taxon>
        <taxon>Dothideomycetidae</taxon>
        <taxon>Mycosphaerellales</taxon>
        <taxon>Teratosphaeriaceae</taxon>
        <taxon>Oleoguttula</taxon>
    </lineage>
</organism>
<reference evidence="1 2" key="1">
    <citation type="submission" date="2021-11" db="EMBL/GenBank/DDBJ databases">
        <title>Black yeast isolated from Biological Soil Crust.</title>
        <authorList>
            <person name="Kurbessoian T."/>
        </authorList>
    </citation>
    <scope>NUCLEOTIDE SEQUENCE [LARGE SCALE GENOMIC DNA]</scope>
    <source>
        <strain evidence="1 2">CCFEE 5522</strain>
    </source>
</reference>
<accession>A0AAV9J825</accession>
<proteinExistence type="predicted"/>
<protein>
    <submittedName>
        <fullName evidence="1">Uncharacterized protein</fullName>
    </submittedName>
</protein>
<gene>
    <name evidence="1" type="ORF">LTR36_008140</name>
</gene>
<dbReference type="AlphaFoldDB" id="A0AAV9J825"/>
<sequence length="235" mass="25422">MAAAVSELILMFSACDHFAGTDWRDQLASHGTAVDAIAGGKIGQLIATLPKLTKIHLEGINGSILKRQLSLQKLRATMIAAGKGPFVLKLRQVLLTSDEIRALIRAFDYSVGELCFSQVASNDGDWHSIFQTIRSVKKLRSLIRDKPGGAELQGPLCFGGAGEPFATLEEGKRLNKGIRGEDGKIESYWIEEKSACMAGGKAVDAGLEVVLAYLAAHERPSARRSGRHRRGVRRG</sequence>
<evidence type="ECO:0000313" key="2">
    <source>
        <dbReference type="Proteomes" id="UP001324427"/>
    </source>
</evidence>
<dbReference type="EMBL" id="JAVFHQ010000055">
    <property type="protein sequence ID" value="KAK4541224.1"/>
    <property type="molecule type" value="Genomic_DNA"/>
</dbReference>